<accession>A0A1G5E3E6</accession>
<evidence type="ECO:0000256" key="1">
    <source>
        <dbReference type="ARBA" id="ARBA00010641"/>
    </source>
</evidence>
<dbReference type="OrthoDB" id="1100095at2"/>
<dbReference type="EMBL" id="FMVF01000004">
    <property type="protein sequence ID" value="SCY21385.1"/>
    <property type="molecule type" value="Genomic_DNA"/>
</dbReference>
<keyword evidence="4" id="KW-0804">Transcription</keyword>
<evidence type="ECO:0000256" key="4">
    <source>
        <dbReference type="ARBA" id="ARBA00023163"/>
    </source>
</evidence>
<keyword evidence="2" id="KW-0805">Transcription regulation</keyword>
<protein>
    <submittedName>
        <fullName evidence="7">RNA polymerase sigma-70 factor, ECF subfamily</fullName>
    </submittedName>
</protein>
<organism evidence="7 8">
    <name type="scientific">Flavobacterium caeni</name>
    <dbReference type="NCBI Taxonomy" id="490189"/>
    <lineage>
        <taxon>Bacteria</taxon>
        <taxon>Pseudomonadati</taxon>
        <taxon>Bacteroidota</taxon>
        <taxon>Flavobacteriia</taxon>
        <taxon>Flavobacteriales</taxon>
        <taxon>Flavobacteriaceae</taxon>
        <taxon>Flavobacterium</taxon>
    </lineage>
</organism>
<feature type="domain" description="RNA polymerase sigma-70 region 2" evidence="5">
    <location>
        <begin position="19"/>
        <end position="81"/>
    </location>
</feature>
<dbReference type="SUPFAM" id="SSF88659">
    <property type="entry name" value="Sigma3 and sigma4 domains of RNA polymerase sigma factors"/>
    <property type="match status" value="1"/>
</dbReference>
<evidence type="ECO:0000259" key="5">
    <source>
        <dbReference type="Pfam" id="PF04542"/>
    </source>
</evidence>
<comment type="similarity">
    <text evidence="1">Belongs to the sigma-70 factor family. ECF subfamily.</text>
</comment>
<dbReference type="InterPro" id="IPR007627">
    <property type="entry name" value="RNA_pol_sigma70_r2"/>
</dbReference>
<dbReference type="InterPro" id="IPR013325">
    <property type="entry name" value="RNA_pol_sigma_r2"/>
</dbReference>
<keyword evidence="8" id="KW-1185">Reference proteome</keyword>
<proteinExistence type="inferred from homology"/>
<dbReference type="InterPro" id="IPR036388">
    <property type="entry name" value="WH-like_DNA-bd_sf"/>
</dbReference>
<dbReference type="NCBIfam" id="TIGR02937">
    <property type="entry name" value="sigma70-ECF"/>
    <property type="match status" value="1"/>
</dbReference>
<dbReference type="Gene3D" id="1.10.10.10">
    <property type="entry name" value="Winged helix-like DNA-binding domain superfamily/Winged helix DNA-binding domain"/>
    <property type="match status" value="1"/>
</dbReference>
<dbReference type="PANTHER" id="PTHR43133:SF63">
    <property type="entry name" value="RNA POLYMERASE SIGMA FACTOR FECI-RELATED"/>
    <property type="match status" value="1"/>
</dbReference>
<reference evidence="7 8" key="1">
    <citation type="submission" date="2016-10" db="EMBL/GenBank/DDBJ databases">
        <authorList>
            <person name="de Groot N.N."/>
        </authorList>
    </citation>
    <scope>NUCLEOTIDE SEQUENCE [LARGE SCALE GENOMIC DNA]</scope>
    <source>
        <strain evidence="7 8">CGMCC 1.7031</strain>
    </source>
</reference>
<dbReference type="AlphaFoldDB" id="A0A1G5E3E6"/>
<sequence length="171" mass="19579">MEPSEKKGICDEPVFTRFFQTHVKALRNFLYFRFGDADAADDIAQDAFVKLWQHCAEVQHPKAFVYKVARNASINHAASQKVALQYAQQKNESTADHVSPEFLIEQDEFQQKLERALNGLTPAQREALLLNRVEGKKYREIAEMLGISMKAVEKRIHGALVSLESQIENFR</sequence>
<gene>
    <name evidence="7" type="ORF">SAMN02927903_00924</name>
</gene>
<dbReference type="GO" id="GO:0003677">
    <property type="term" value="F:DNA binding"/>
    <property type="evidence" value="ECO:0007669"/>
    <property type="project" value="InterPro"/>
</dbReference>
<dbReference type="PANTHER" id="PTHR43133">
    <property type="entry name" value="RNA POLYMERASE ECF-TYPE SIGMA FACTO"/>
    <property type="match status" value="1"/>
</dbReference>
<keyword evidence="3" id="KW-0731">Sigma factor</keyword>
<evidence type="ECO:0000256" key="2">
    <source>
        <dbReference type="ARBA" id="ARBA00023015"/>
    </source>
</evidence>
<evidence type="ECO:0000259" key="6">
    <source>
        <dbReference type="Pfam" id="PF08281"/>
    </source>
</evidence>
<dbReference type="SUPFAM" id="SSF88946">
    <property type="entry name" value="Sigma2 domain of RNA polymerase sigma factors"/>
    <property type="match status" value="1"/>
</dbReference>
<dbReference type="CDD" id="cd06171">
    <property type="entry name" value="Sigma70_r4"/>
    <property type="match status" value="1"/>
</dbReference>
<dbReference type="InterPro" id="IPR013249">
    <property type="entry name" value="RNA_pol_sigma70_r4_t2"/>
</dbReference>
<dbReference type="InterPro" id="IPR013324">
    <property type="entry name" value="RNA_pol_sigma_r3/r4-like"/>
</dbReference>
<evidence type="ECO:0000313" key="7">
    <source>
        <dbReference type="EMBL" id="SCY21385.1"/>
    </source>
</evidence>
<evidence type="ECO:0000313" key="8">
    <source>
        <dbReference type="Proteomes" id="UP000199354"/>
    </source>
</evidence>
<dbReference type="Pfam" id="PF08281">
    <property type="entry name" value="Sigma70_r4_2"/>
    <property type="match status" value="1"/>
</dbReference>
<dbReference type="InterPro" id="IPR014284">
    <property type="entry name" value="RNA_pol_sigma-70_dom"/>
</dbReference>
<evidence type="ECO:0000256" key="3">
    <source>
        <dbReference type="ARBA" id="ARBA00023082"/>
    </source>
</evidence>
<feature type="domain" description="RNA polymerase sigma factor 70 region 4 type 2" evidence="6">
    <location>
        <begin position="111"/>
        <end position="161"/>
    </location>
</feature>
<dbReference type="Proteomes" id="UP000199354">
    <property type="component" value="Unassembled WGS sequence"/>
</dbReference>
<dbReference type="RefSeq" id="WP_091141137.1">
    <property type="nucleotide sequence ID" value="NZ_FMVF01000004.1"/>
</dbReference>
<dbReference type="GO" id="GO:0006352">
    <property type="term" value="P:DNA-templated transcription initiation"/>
    <property type="evidence" value="ECO:0007669"/>
    <property type="project" value="InterPro"/>
</dbReference>
<dbReference type="STRING" id="490189.SAMN02927903_00924"/>
<dbReference type="Gene3D" id="1.10.1740.10">
    <property type="match status" value="1"/>
</dbReference>
<name>A0A1G5E3E6_9FLAO</name>
<dbReference type="InterPro" id="IPR039425">
    <property type="entry name" value="RNA_pol_sigma-70-like"/>
</dbReference>
<dbReference type="GO" id="GO:0016987">
    <property type="term" value="F:sigma factor activity"/>
    <property type="evidence" value="ECO:0007669"/>
    <property type="project" value="UniProtKB-KW"/>
</dbReference>
<dbReference type="Pfam" id="PF04542">
    <property type="entry name" value="Sigma70_r2"/>
    <property type="match status" value="1"/>
</dbReference>